<evidence type="ECO:0000313" key="1">
    <source>
        <dbReference type="EMBL" id="KAK3286804.1"/>
    </source>
</evidence>
<name>A0AAE0LJ89_9CHLO</name>
<gene>
    <name evidence="2" type="ORF">CYMTET_4688</name>
    <name evidence="1" type="ORF">CYMTET_5655</name>
</gene>
<dbReference type="EMBL" id="LGRX02000704">
    <property type="protein sequence ID" value="KAK3287821.1"/>
    <property type="molecule type" value="Genomic_DNA"/>
</dbReference>
<accession>A0AAE0LJ89</accession>
<evidence type="ECO:0000313" key="3">
    <source>
        <dbReference type="Proteomes" id="UP001190700"/>
    </source>
</evidence>
<dbReference type="EMBL" id="LGRX02001124">
    <property type="protein sequence ID" value="KAK3286804.1"/>
    <property type="molecule type" value="Genomic_DNA"/>
</dbReference>
<reference evidence="1" key="2">
    <citation type="submission" date="2023-06" db="EMBL/GenBank/DDBJ databases">
        <title>Long-read-based genome assembly of the green algal bacterivore Cymbomonas tetramitiformis.</title>
        <authorList>
            <person name="Gyaltshen Y."/>
            <person name="Rozenberg A."/>
            <person name="Paasch A."/>
            <person name="Burns J.A."/>
            <person name="Warring S."/>
            <person name="Larson R."/>
            <person name="Maurer-Alcala X."/>
            <person name="Dacks J."/>
            <person name="Kim E."/>
        </authorList>
    </citation>
    <scope>NUCLEOTIDE SEQUENCE</scope>
    <source>
        <strain evidence="1">PLY_AMNH</strain>
    </source>
</reference>
<keyword evidence="3" id="KW-1185">Reference proteome</keyword>
<reference evidence="1 3" key="1">
    <citation type="journal article" date="2015" name="Genome Biol. Evol.">
        <title>Comparative Genomics of a Bacterivorous Green Alga Reveals Evolutionary Causalities and Consequences of Phago-Mixotrophic Mode of Nutrition.</title>
        <authorList>
            <person name="Burns J.A."/>
            <person name="Paasch A."/>
            <person name="Narechania A."/>
            <person name="Kim E."/>
        </authorList>
    </citation>
    <scope>NUCLEOTIDE SEQUENCE [LARGE SCALE GENOMIC DNA]</scope>
    <source>
        <strain evidence="1">PLY_AMNH</strain>
    </source>
</reference>
<sequence length="428" mass="49971">MGTVYEDLPEDDNGNWSLEKAYDCFVAAVRSVFPLNAGWIAENAQEGLEFTFCSEKEDSKYLIGKMRTTCEFINELKFKQEDLLHLPEEDDRAQDIVVDIWTKRTFIGNGGLRYKSNSRHAHMMSSTLVDNREVSNNFENDSYLHNHIFHPEMLQEEAIMVIPKRFLSYYEKAKFYTDCLIAADEDRKVCGEMAETVDKANESIETLLGADALWRKWIPGIVQPLCEDIDKRASPSPGHTHAECAVFLEWVTDFMLRLLLYVESPLDESSEARGKLLYAEFRNNPTIVANTVREVRTPYVKFDFFKGKSILEQFVVTNSYRAYRDAMVSLYEYFCGTYIFLRKPHIRMEDFYKRKQDYQDRTNRAFSNLQIYGKMSSECEQVLQMTDVDLDTCDYYSSESDSSVYRLRLVQHLVKREYLGFHIKSLLV</sequence>
<protein>
    <submittedName>
        <fullName evidence="1">Uncharacterized protein</fullName>
    </submittedName>
</protein>
<dbReference type="AlphaFoldDB" id="A0AAE0LJ89"/>
<evidence type="ECO:0000313" key="2">
    <source>
        <dbReference type="EMBL" id="KAK3287821.1"/>
    </source>
</evidence>
<organism evidence="1 3">
    <name type="scientific">Cymbomonas tetramitiformis</name>
    <dbReference type="NCBI Taxonomy" id="36881"/>
    <lineage>
        <taxon>Eukaryota</taxon>
        <taxon>Viridiplantae</taxon>
        <taxon>Chlorophyta</taxon>
        <taxon>Pyramimonadophyceae</taxon>
        <taxon>Pyramimonadales</taxon>
        <taxon>Pyramimonadaceae</taxon>
        <taxon>Cymbomonas</taxon>
    </lineage>
</organism>
<proteinExistence type="predicted"/>
<comment type="caution">
    <text evidence="1">The sequence shown here is derived from an EMBL/GenBank/DDBJ whole genome shotgun (WGS) entry which is preliminary data.</text>
</comment>
<dbReference type="Proteomes" id="UP001190700">
    <property type="component" value="Unassembled WGS sequence"/>
</dbReference>